<reference evidence="2" key="1">
    <citation type="submission" date="2020-07" db="EMBL/GenBank/DDBJ databases">
        <authorList>
            <person name="Lin J."/>
        </authorList>
    </citation>
    <scope>NUCLEOTIDE SEQUENCE</scope>
</reference>
<dbReference type="PANTHER" id="PTHR36030:SF1">
    <property type="entry name" value="CALMODULIN-BINDING DOMAIN-CONTAINING PROTEIN"/>
    <property type="match status" value="1"/>
</dbReference>
<sequence length="177" mass="19607">MRRGFKGKLTMSSYRAPKSAPVQVSTMVKPPLPPTTASMSFGSEDELALRQKASSVKKEGIDLPSVNEIGNAGGVTGDDSVDERAAAFISYVQDRFKREQRSYLTMSLYRAPKSAPVQVSTMVKPPTTASMSCGSEDELALKQIGDDSIDERAAAYISYVQNRFKREQVDYKIRKYY</sequence>
<proteinExistence type="predicted"/>
<evidence type="ECO:0000313" key="2">
    <source>
        <dbReference type="EMBL" id="CAD1846528.1"/>
    </source>
</evidence>
<name>A0A6V7QUA0_ANACO</name>
<dbReference type="AlphaFoldDB" id="A0A6V7QUA0"/>
<dbReference type="PANTHER" id="PTHR36030">
    <property type="entry name" value="CALMODULIN-BINDING DOMAIN-CONTAINING PROTEIN"/>
    <property type="match status" value="1"/>
</dbReference>
<gene>
    <name evidence="2" type="ORF">CB5_LOCUS29739</name>
</gene>
<feature type="region of interest" description="Disordered" evidence="1">
    <location>
        <begin position="20"/>
        <end position="45"/>
    </location>
</feature>
<protein>
    <submittedName>
        <fullName evidence="2">Uncharacterized protein</fullName>
    </submittedName>
</protein>
<organism evidence="2">
    <name type="scientific">Ananas comosus var. bracteatus</name>
    <name type="common">red pineapple</name>
    <dbReference type="NCBI Taxonomy" id="296719"/>
    <lineage>
        <taxon>Eukaryota</taxon>
        <taxon>Viridiplantae</taxon>
        <taxon>Streptophyta</taxon>
        <taxon>Embryophyta</taxon>
        <taxon>Tracheophyta</taxon>
        <taxon>Spermatophyta</taxon>
        <taxon>Magnoliopsida</taxon>
        <taxon>Liliopsida</taxon>
        <taxon>Poales</taxon>
        <taxon>Bromeliaceae</taxon>
        <taxon>Bromelioideae</taxon>
        <taxon>Ananas</taxon>
    </lineage>
</organism>
<accession>A0A6V7QUA0</accession>
<dbReference type="EMBL" id="CAJEUB010000018">
    <property type="protein sequence ID" value="CAD1846528.1"/>
    <property type="molecule type" value="Genomic_DNA"/>
</dbReference>
<evidence type="ECO:0000256" key="1">
    <source>
        <dbReference type="SAM" id="MobiDB-lite"/>
    </source>
</evidence>